<keyword evidence="2" id="KW-0812">Transmembrane</keyword>
<evidence type="ECO:0000313" key="3">
    <source>
        <dbReference type="EMBL" id="GLD67190.1"/>
    </source>
</evidence>
<keyword evidence="2" id="KW-1133">Transmembrane helix</keyword>
<gene>
    <name evidence="3" type="ORF">AKAME5_001855200</name>
</gene>
<comment type="caution">
    <text evidence="3">The sequence shown here is derived from an EMBL/GenBank/DDBJ whole genome shotgun (WGS) entry which is preliminary data.</text>
</comment>
<sequence>MVAHVVAAAQCFPSRCGVWLVVYVLFLVLCTFCGANNIYSRHDLLKIGVCYERKVTAEFLCSYNILVDIARSPRSVQRGGKGGAERGSRSEAAGPAR</sequence>
<name>A0AAD3N8Y8_LATJO</name>
<feature type="region of interest" description="Disordered" evidence="1">
    <location>
        <begin position="74"/>
        <end position="97"/>
    </location>
</feature>
<accession>A0AAD3N8Y8</accession>
<dbReference type="EMBL" id="BRZM01000105">
    <property type="protein sequence ID" value="GLD67190.1"/>
    <property type="molecule type" value="Genomic_DNA"/>
</dbReference>
<proteinExistence type="predicted"/>
<reference evidence="3" key="1">
    <citation type="submission" date="2022-08" db="EMBL/GenBank/DDBJ databases">
        <title>Genome sequencing of akame (Lates japonicus).</title>
        <authorList>
            <person name="Hashiguchi Y."/>
            <person name="Takahashi H."/>
        </authorList>
    </citation>
    <scope>NUCLEOTIDE SEQUENCE</scope>
    <source>
        <strain evidence="3">Kochi</strain>
    </source>
</reference>
<evidence type="ECO:0000256" key="1">
    <source>
        <dbReference type="SAM" id="MobiDB-lite"/>
    </source>
</evidence>
<protein>
    <submittedName>
        <fullName evidence="3">Uncharacterized protein</fullName>
    </submittedName>
</protein>
<dbReference type="AlphaFoldDB" id="A0AAD3N8Y8"/>
<organism evidence="3 4">
    <name type="scientific">Lates japonicus</name>
    <name type="common">Japanese lates</name>
    <dbReference type="NCBI Taxonomy" id="270547"/>
    <lineage>
        <taxon>Eukaryota</taxon>
        <taxon>Metazoa</taxon>
        <taxon>Chordata</taxon>
        <taxon>Craniata</taxon>
        <taxon>Vertebrata</taxon>
        <taxon>Euteleostomi</taxon>
        <taxon>Actinopterygii</taxon>
        <taxon>Neopterygii</taxon>
        <taxon>Teleostei</taxon>
        <taxon>Neoteleostei</taxon>
        <taxon>Acanthomorphata</taxon>
        <taxon>Carangaria</taxon>
        <taxon>Carangaria incertae sedis</taxon>
        <taxon>Centropomidae</taxon>
        <taxon>Lates</taxon>
    </lineage>
</organism>
<feature type="transmembrane region" description="Helical" evidence="2">
    <location>
        <begin position="20"/>
        <end position="39"/>
    </location>
</feature>
<dbReference type="Proteomes" id="UP001279410">
    <property type="component" value="Unassembled WGS sequence"/>
</dbReference>
<evidence type="ECO:0000256" key="2">
    <source>
        <dbReference type="SAM" id="Phobius"/>
    </source>
</evidence>
<keyword evidence="4" id="KW-1185">Reference proteome</keyword>
<evidence type="ECO:0000313" key="4">
    <source>
        <dbReference type="Proteomes" id="UP001279410"/>
    </source>
</evidence>
<keyword evidence="2" id="KW-0472">Membrane</keyword>